<feature type="compositionally biased region" description="Low complexity" evidence="11">
    <location>
        <begin position="228"/>
        <end position="238"/>
    </location>
</feature>
<evidence type="ECO:0000259" key="12">
    <source>
        <dbReference type="PROSITE" id="PS50002"/>
    </source>
</evidence>
<keyword evidence="5" id="KW-0418">Kinase</keyword>
<feature type="compositionally biased region" description="Basic and acidic residues" evidence="11">
    <location>
        <begin position="582"/>
        <end position="592"/>
    </location>
</feature>
<keyword evidence="2 9" id="KW-0728">SH3 domain</keyword>
<dbReference type="Gene3D" id="1.10.510.10">
    <property type="entry name" value="Transferase(Phosphotransferase) domain 1"/>
    <property type="match status" value="1"/>
</dbReference>
<evidence type="ECO:0000259" key="13">
    <source>
        <dbReference type="PROSITE" id="PS50011"/>
    </source>
</evidence>
<dbReference type="GO" id="GO:0005524">
    <property type="term" value="F:ATP binding"/>
    <property type="evidence" value="ECO:0007669"/>
    <property type="project" value="UniProtKB-UniRule"/>
</dbReference>
<dbReference type="PROSITE" id="PS50002">
    <property type="entry name" value="SH3"/>
    <property type="match status" value="1"/>
</dbReference>
<evidence type="ECO:0000256" key="4">
    <source>
        <dbReference type="ARBA" id="ARBA00022741"/>
    </source>
</evidence>
<dbReference type="Gene3D" id="2.30.30.40">
    <property type="entry name" value="SH3 Domains"/>
    <property type="match status" value="1"/>
</dbReference>
<dbReference type="InterPro" id="IPR036028">
    <property type="entry name" value="SH3-like_dom_sf"/>
</dbReference>
<dbReference type="PANTHER" id="PTHR24418">
    <property type="entry name" value="TYROSINE-PROTEIN KINASE"/>
    <property type="match status" value="1"/>
</dbReference>
<name>A0A0X3PTZ3_SCHSO</name>
<proteinExistence type="predicted"/>
<evidence type="ECO:0000256" key="1">
    <source>
        <dbReference type="ARBA" id="ARBA00011903"/>
    </source>
</evidence>
<dbReference type="InterPro" id="IPR049587">
    <property type="entry name" value="TNK-like_SAM"/>
</dbReference>
<dbReference type="InterPro" id="IPR055175">
    <property type="entry name" value="ACK/TNK-like_SAM"/>
</dbReference>
<protein>
    <recommendedName>
        <fullName evidence="1">non-specific protein-tyrosine kinase</fullName>
        <ecNumber evidence="1">2.7.10.2</ecNumber>
    </recommendedName>
</protein>
<evidence type="ECO:0000313" key="14">
    <source>
        <dbReference type="EMBL" id="JAP50656.1"/>
    </source>
</evidence>
<keyword evidence="6 10" id="KW-0067">ATP-binding</keyword>
<keyword evidence="3" id="KW-0808">Transferase</keyword>
<evidence type="ECO:0000256" key="6">
    <source>
        <dbReference type="ARBA" id="ARBA00022840"/>
    </source>
</evidence>
<dbReference type="InterPro" id="IPR013761">
    <property type="entry name" value="SAM/pointed_sf"/>
</dbReference>
<dbReference type="PROSITE" id="PS00107">
    <property type="entry name" value="PROTEIN_KINASE_ATP"/>
    <property type="match status" value="1"/>
</dbReference>
<gene>
    <name evidence="14" type="ORF">TR114621</name>
</gene>
<sequence>KDRLTVLTSLVVCGVLSTLDGFCMLIGMLSRSPVHVPCSLASTASLHYFDPTSSFLGDQETTTLQRSSLTPSRFRTDSRNLYRTASSSFLSRSPSLSVSSAFLGPASPRHGYLAPNTELDACWRGSSSSRQSMPSPDWHLQNNRQPTNGHHDFGPDLYTFLKEAQLDHYYSVFSKHLKIRTVQQIKYVTDADLDELGMSKPEQRRLKRYFEKECPQTAMGKLKKKLSRSTSTRSVSVGRGTGRFDPASGGGGGGHRPTSPEGYRIIPASELDVATPLGQGEFGRVHQGLWRSATGRELQVAVKVLDLDKFPAAAEDFLKEAALMHSLDHPNIVRFHGVCVSPNSLKLVTELAPLRSLLECLREPDLYTKFPVSILHNFAVQIARGMAYLEEERLVHRDLAARNVLVFSTEEVKIGDFGLSRALQLGKSYYQTNFSTNLRLPVAWCAPESIHDLCFTSASDVWSYGVTLWEIFTFGLTPWAGLSGRQILETIDSPVCRRLEQPNACPDAVYDAVMRACWNHDPISRPTFAQLVEMLPRLSPQAWNVIADCDGDGEPPLRTTDIHSLLNATQPVGVEEGEEADNEQKQNLEDRSAISLRKPRLSVHSREMVYVLSKKDPELWKVFCHNTGRIGYVPSNNLHICPVEETSVSGSPRTPKTHSQSGTLSRMRLRLSRRGFSNIECLPRTQEGLCVISSARLPLNPHTASPASQVTAVLLWFLNFRRKLILGIFTPLTCMGLRCALFAFTPLNLPYS</sequence>
<dbReference type="PRINTS" id="PR00109">
    <property type="entry name" value="TYRKINASE"/>
</dbReference>
<dbReference type="InterPro" id="IPR050198">
    <property type="entry name" value="Non-receptor_tyrosine_kinases"/>
</dbReference>
<dbReference type="CDD" id="cd09539">
    <property type="entry name" value="SAM_TNK-like"/>
    <property type="match status" value="1"/>
</dbReference>
<dbReference type="EMBL" id="GEEE01012569">
    <property type="protein sequence ID" value="JAP50656.1"/>
    <property type="molecule type" value="Transcribed_RNA"/>
</dbReference>
<dbReference type="PROSITE" id="PS00109">
    <property type="entry name" value="PROTEIN_KINASE_TYR"/>
    <property type="match status" value="1"/>
</dbReference>
<dbReference type="SUPFAM" id="SSF47769">
    <property type="entry name" value="SAM/Pointed domain"/>
    <property type="match status" value="1"/>
</dbReference>
<feature type="region of interest" description="Disordered" evidence="11">
    <location>
        <begin position="124"/>
        <end position="151"/>
    </location>
</feature>
<evidence type="ECO:0000256" key="2">
    <source>
        <dbReference type="ARBA" id="ARBA00022443"/>
    </source>
</evidence>
<dbReference type="Pfam" id="PF22931">
    <property type="entry name" value="SAM_TNK"/>
    <property type="match status" value="1"/>
</dbReference>
<dbReference type="Gene3D" id="1.10.150.50">
    <property type="entry name" value="Transcription Factor, Ets-1"/>
    <property type="match status" value="1"/>
</dbReference>
<dbReference type="InterPro" id="IPR011009">
    <property type="entry name" value="Kinase-like_dom_sf"/>
</dbReference>
<feature type="domain" description="SH3" evidence="12">
    <location>
        <begin position="580"/>
        <end position="643"/>
    </location>
</feature>
<dbReference type="InterPro" id="IPR001452">
    <property type="entry name" value="SH3_domain"/>
</dbReference>
<evidence type="ECO:0000256" key="10">
    <source>
        <dbReference type="PROSITE-ProRule" id="PRU10141"/>
    </source>
</evidence>
<evidence type="ECO:0000256" key="5">
    <source>
        <dbReference type="ARBA" id="ARBA00022777"/>
    </source>
</evidence>
<dbReference type="InterPro" id="IPR008266">
    <property type="entry name" value="Tyr_kinase_AS"/>
</dbReference>
<reference evidence="14" key="1">
    <citation type="submission" date="2016-01" db="EMBL/GenBank/DDBJ databases">
        <title>Reference transcriptome for the parasite Schistocephalus solidus: insights into the molecular evolution of parasitism.</title>
        <authorList>
            <person name="Hebert F.O."/>
            <person name="Grambauer S."/>
            <person name="Barber I."/>
            <person name="Landry C.R."/>
            <person name="Aubin-Horth N."/>
        </authorList>
    </citation>
    <scope>NUCLEOTIDE SEQUENCE</scope>
</reference>
<dbReference type="SUPFAM" id="SSF56112">
    <property type="entry name" value="Protein kinase-like (PK-like)"/>
    <property type="match status" value="1"/>
</dbReference>
<feature type="binding site" evidence="10">
    <location>
        <position position="303"/>
    </location>
    <ligand>
        <name>ATP</name>
        <dbReference type="ChEBI" id="CHEBI:30616"/>
    </ligand>
</feature>
<evidence type="ECO:0000256" key="8">
    <source>
        <dbReference type="ARBA" id="ARBA00047899"/>
    </source>
</evidence>
<keyword evidence="4 10" id="KW-0547">Nucleotide-binding</keyword>
<feature type="compositionally biased region" description="Low complexity" evidence="11">
    <location>
        <begin position="126"/>
        <end position="135"/>
    </location>
</feature>
<dbReference type="InterPro" id="IPR020635">
    <property type="entry name" value="Tyr_kinase_cat_dom"/>
</dbReference>
<evidence type="ECO:0000256" key="3">
    <source>
        <dbReference type="ARBA" id="ARBA00022679"/>
    </source>
</evidence>
<dbReference type="Pfam" id="PF07714">
    <property type="entry name" value="PK_Tyr_Ser-Thr"/>
    <property type="match status" value="1"/>
</dbReference>
<feature type="non-terminal residue" evidence="14">
    <location>
        <position position="1"/>
    </location>
</feature>
<organism evidence="14">
    <name type="scientific">Schistocephalus solidus</name>
    <name type="common">Tapeworm</name>
    <dbReference type="NCBI Taxonomy" id="70667"/>
    <lineage>
        <taxon>Eukaryota</taxon>
        <taxon>Metazoa</taxon>
        <taxon>Spiralia</taxon>
        <taxon>Lophotrochozoa</taxon>
        <taxon>Platyhelminthes</taxon>
        <taxon>Cestoda</taxon>
        <taxon>Eucestoda</taxon>
        <taxon>Diphyllobothriidea</taxon>
        <taxon>Diphyllobothriidae</taxon>
        <taxon>Schistocephalus</taxon>
    </lineage>
</organism>
<dbReference type="InterPro" id="IPR017441">
    <property type="entry name" value="Protein_kinase_ATP_BS"/>
</dbReference>
<keyword evidence="7" id="KW-0829">Tyrosine-protein kinase</keyword>
<dbReference type="PROSITE" id="PS50011">
    <property type="entry name" value="PROTEIN_KINASE_DOM"/>
    <property type="match status" value="1"/>
</dbReference>
<feature type="region of interest" description="Disordered" evidence="11">
    <location>
        <begin position="572"/>
        <end position="592"/>
    </location>
</feature>
<dbReference type="EC" id="2.7.10.2" evidence="1"/>
<accession>A0A0X3PTZ3</accession>
<comment type="catalytic activity">
    <reaction evidence="8">
        <text>L-threonyl-[protein] + ATP = O-phospho-L-threonyl-[protein] + ADP + H(+)</text>
        <dbReference type="Rhea" id="RHEA:46608"/>
        <dbReference type="Rhea" id="RHEA-COMP:11060"/>
        <dbReference type="Rhea" id="RHEA-COMP:11605"/>
        <dbReference type="ChEBI" id="CHEBI:15378"/>
        <dbReference type="ChEBI" id="CHEBI:30013"/>
        <dbReference type="ChEBI" id="CHEBI:30616"/>
        <dbReference type="ChEBI" id="CHEBI:61977"/>
        <dbReference type="ChEBI" id="CHEBI:456216"/>
        <dbReference type="EC" id="2.7.11.1"/>
    </reaction>
</comment>
<feature type="domain" description="Protein kinase" evidence="13">
    <location>
        <begin position="271"/>
        <end position="538"/>
    </location>
</feature>
<feature type="region of interest" description="Disordered" evidence="11">
    <location>
        <begin position="220"/>
        <end position="262"/>
    </location>
</feature>
<dbReference type="Gene3D" id="3.30.200.20">
    <property type="entry name" value="Phosphorylase Kinase, domain 1"/>
    <property type="match status" value="1"/>
</dbReference>
<evidence type="ECO:0000256" key="11">
    <source>
        <dbReference type="SAM" id="MobiDB-lite"/>
    </source>
</evidence>
<dbReference type="GO" id="GO:0004674">
    <property type="term" value="F:protein serine/threonine kinase activity"/>
    <property type="evidence" value="ECO:0007669"/>
    <property type="project" value="UniProtKB-EC"/>
</dbReference>
<dbReference type="GO" id="GO:0004715">
    <property type="term" value="F:non-membrane spanning protein tyrosine kinase activity"/>
    <property type="evidence" value="ECO:0007669"/>
    <property type="project" value="UniProtKB-EC"/>
</dbReference>
<dbReference type="SMART" id="SM00219">
    <property type="entry name" value="TyrKc"/>
    <property type="match status" value="1"/>
</dbReference>
<evidence type="ECO:0000256" key="7">
    <source>
        <dbReference type="ARBA" id="ARBA00023137"/>
    </source>
</evidence>
<evidence type="ECO:0000256" key="9">
    <source>
        <dbReference type="PROSITE-ProRule" id="PRU00192"/>
    </source>
</evidence>
<dbReference type="SUPFAM" id="SSF50044">
    <property type="entry name" value="SH3-domain"/>
    <property type="match status" value="1"/>
</dbReference>
<dbReference type="InterPro" id="IPR001245">
    <property type="entry name" value="Ser-Thr/Tyr_kinase_cat_dom"/>
</dbReference>
<dbReference type="FunFam" id="1.10.510.10:FF:000521">
    <property type="entry name" value="Tyrosine-protein kinase pr2"/>
    <property type="match status" value="1"/>
</dbReference>
<dbReference type="AlphaFoldDB" id="A0A0X3PTZ3"/>
<dbReference type="InterPro" id="IPR000719">
    <property type="entry name" value="Prot_kinase_dom"/>
</dbReference>